<keyword evidence="8 10" id="KW-0472">Membrane</keyword>
<dbReference type="Gene3D" id="1.20.1530.20">
    <property type="match status" value="1"/>
</dbReference>
<feature type="compositionally biased region" description="Basic and acidic residues" evidence="9">
    <location>
        <begin position="649"/>
        <end position="659"/>
    </location>
</feature>
<dbReference type="Pfam" id="PF02254">
    <property type="entry name" value="TrkA_N"/>
    <property type="match status" value="1"/>
</dbReference>
<feature type="region of interest" description="Disordered" evidence="9">
    <location>
        <begin position="605"/>
        <end position="704"/>
    </location>
</feature>
<dbReference type="GO" id="GO:0005886">
    <property type="term" value="C:plasma membrane"/>
    <property type="evidence" value="ECO:0007669"/>
    <property type="project" value="UniProtKB-SubCell"/>
</dbReference>
<keyword evidence="6 10" id="KW-1133">Transmembrane helix</keyword>
<evidence type="ECO:0000313" key="13">
    <source>
        <dbReference type="EMBL" id="SFA39226.1"/>
    </source>
</evidence>
<proteinExistence type="predicted"/>
<evidence type="ECO:0000259" key="12">
    <source>
        <dbReference type="Pfam" id="PF02254"/>
    </source>
</evidence>
<accession>A0A1I0SKE1</accession>
<dbReference type="InterPro" id="IPR006153">
    <property type="entry name" value="Cation/H_exchanger_TM"/>
</dbReference>
<feature type="domain" description="RCK N-terminal" evidence="12">
    <location>
        <begin position="412"/>
        <end position="510"/>
    </location>
</feature>
<feature type="compositionally biased region" description="Basic residues" evidence="9">
    <location>
        <begin position="682"/>
        <end position="696"/>
    </location>
</feature>
<keyword evidence="4" id="KW-1003">Cell membrane</keyword>
<keyword evidence="2" id="KW-0813">Transport</keyword>
<evidence type="ECO:0000259" key="11">
    <source>
        <dbReference type="Pfam" id="PF00999"/>
    </source>
</evidence>
<feature type="transmembrane region" description="Helical" evidence="10">
    <location>
        <begin position="12"/>
        <end position="32"/>
    </location>
</feature>
<gene>
    <name evidence="13" type="ORF">SAMN04487972_101264</name>
</gene>
<evidence type="ECO:0000256" key="5">
    <source>
        <dbReference type="ARBA" id="ARBA00022692"/>
    </source>
</evidence>
<reference evidence="13 14" key="1">
    <citation type="submission" date="2016-10" db="EMBL/GenBank/DDBJ databases">
        <authorList>
            <person name="de Groot N.N."/>
        </authorList>
    </citation>
    <scope>NUCLEOTIDE SEQUENCE [LARGE SCALE GENOMIC DNA]</scope>
    <source>
        <strain evidence="13 14">CGMCC 1.6117</strain>
    </source>
</reference>
<dbReference type="GO" id="GO:0006813">
    <property type="term" value="P:potassium ion transport"/>
    <property type="evidence" value="ECO:0007669"/>
    <property type="project" value="InterPro"/>
</dbReference>
<feature type="transmembrane region" description="Helical" evidence="10">
    <location>
        <begin position="101"/>
        <end position="121"/>
    </location>
</feature>
<evidence type="ECO:0000313" key="14">
    <source>
        <dbReference type="Proteomes" id="UP000182312"/>
    </source>
</evidence>
<feature type="transmembrane region" description="Helical" evidence="10">
    <location>
        <begin position="202"/>
        <end position="220"/>
    </location>
</feature>
<keyword evidence="7" id="KW-0406">Ion transport</keyword>
<dbReference type="GO" id="GO:0015297">
    <property type="term" value="F:antiporter activity"/>
    <property type="evidence" value="ECO:0007669"/>
    <property type="project" value="UniProtKB-KW"/>
</dbReference>
<name>A0A1I0SKE1_9RHOB</name>
<dbReference type="InterPro" id="IPR036291">
    <property type="entry name" value="NAD(P)-bd_dom_sf"/>
</dbReference>
<evidence type="ECO:0000256" key="1">
    <source>
        <dbReference type="ARBA" id="ARBA00004651"/>
    </source>
</evidence>
<evidence type="ECO:0000256" key="10">
    <source>
        <dbReference type="SAM" id="Phobius"/>
    </source>
</evidence>
<dbReference type="PANTHER" id="PTHR32507:SF0">
    <property type="entry name" value="NA(+)_H(+) ANTIPORTER 2-RELATED"/>
    <property type="match status" value="1"/>
</dbReference>
<feature type="compositionally biased region" description="Basic and acidic residues" evidence="9">
    <location>
        <begin position="618"/>
        <end position="631"/>
    </location>
</feature>
<feature type="transmembrane region" description="Helical" evidence="10">
    <location>
        <begin position="70"/>
        <end position="89"/>
    </location>
</feature>
<sequence length="704" mass="74547">MRGNMAAETAGLSPMEAFAIIGIAGVGAQWLAWRFRLPAIVLMLAAGLILGPVTGIFLPERDIGDLLQPMIALAVAVILFEGGLTLNLHQLADARSAVRRLVYLGAPLGWLLSALALNLIAGLEWQASIVFGGIMIVTGPTVIAPLLRQARLRTRPAQVLQWEAIVNDALGALAAVIALLVVLTRKQDLGEVQAIWELLRGIGFATLLGVAAGYGVAAAFRRNLVPEYMKVPLLFVTVIAVFAGADMVLHESGLLAVTVMGLLIANADLPSYSEIYRFKESATILLVSGVFILLAAGVKFQDLGALDWRAVAFIVAVVLLVRPLTVMISLIGTDLPWREKLLIALTGPRGVVLVAVSGVFGERLVAEGIPDGALLTPLAFVLVVATVVLHGFTLAPLARALGLTSGDRPGLLIVGGSLFATGLAKALEKADVNVLITDPNRGHLQTARSAGVPHFYGDILSEAAENSVEFLAYHAILVASDNDAYNTLVATDLAPEFGREAIWQLARHKEDRPRHALPSQLGGRTVNGNRTLAQYLDLLAEGWIFRATRLTEEYTLDDWRQSRPEVIPLAVVDRGKLQFVGDPDRMEGRADMHIISLIPPETAERIRQESEAAQQAREVAKAEARAVKRGEGSGAVEHPGEEDAAASDDAGRAVAREGLEDGATAGTGKGKPKADAAAKGKSAAKGKTGGKAKPRGKAKDGKTG</sequence>
<keyword evidence="5 10" id="KW-0812">Transmembrane</keyword>
<dbReference type="InterPro" id="IPR038770">
    <property type="entry name" value="Na+/solute_symporter_sf"/>
</dbReference>
<feature type="transmembrane region" description="Helical" evidence="10">
    <location>
        <begin position="342"/>
        <end position="361"/>
    </location>
</feature>
<protein>
    <submittedName>
        <fullName evidence="13">NhaP-type Na+/H+ or K+/H+ antiporter</fullName>
    </submittedName>
</protein>
<evidence type="ECO:0000256" key="8">
    <source>
        <dbReference type="ARBA" id="ARBA00023136"/>
    </source>
</evidence>
<evidence type="ECO:0000256" key="7">
    <source>
        <dbReference type="ARBA" id="ARBA00023065"/>
    </source>
</evidence>
<feature type="transmembrane region" description="Helical" evidence="10">
    <location>
        <begin position="127"/>
        <end position="147"/>
    </location>
</feature>
<feature type="transmembrane region" description="Helical" evidence="10">
    <location>
        <begin position="373"/>
        <end position="398"/>
    </location>
</feature>
<dbReference type="InterPro" id="IPR003148">
    <property type="entry name" value="RCK_N"/>
</dbReference>
<feature type="transmembrane region" description="Helical" evidence="10">
    <location>
        <begin position="227"/>
        <end position="245"/>
    </location>
</feature>
<evidence type="ECO:0000256" key="2">
    <source>
        <dbReference type="ARBA" id="ARBA00022448"/>
    </source>
</evidence>
<feature type="transmembrane region" description="Helical" evidence="10">
    <location>
        <begin position="39"/>
        <end position="58"/>
    </location>
</feature>
<organism evidence="13 14">
    <name type="scientific">Paracoccus halophilus</name>
    <dbReference type="NCBI Taxonomy" id="376733"/>
    <lineage>
        <taxon>Bacteria</taxon>
        <taxon>Pseudomonadati</taxon>
        <taxon>Pseudomonadota</taxon>
        <taxon>Alphaproteobacteria</taxon>
        <taxon>Rhodobacterales</taxon>
        <taxon>Paracoccaceae</taxon>
        <taxon>Paracoccus</taxon>
    </lineage>
</organism>
<dbReference type="Proteomes" id="UP000182312">
    <property type="component" value="Unassembled WGS sequence"/>
</dbReference>
<evidence type="ECO:0000256" key="3">
    <source>
        <dbReference type="ARBA" id="ARBA00022449"/>
    </source>
</evidence>
<dbReference type="EMBL" id="FOJO01000001">
    <property type="protein sequence ID" value="SFA39226.1"/>
    <property type="molecule type" value="Genomic_DNA"/>
</dbReference>
<evidence type="ECO:0000256" key="6">
    <source>
        <dbReference type="ARBA" id="ARBA00022989"/>
    </source>
</evidence>
<dbReference type="AlphaFoldDB" id="A0A1I0SKE1"/>
<comment type="subcellular location">
    <subcellularLocation>
        <location evidence="1">Cell membrane</location>
        <topology evidence="1">Multi-pass membrane protein</topology>
    </subcellularLocation>
</comment>
<evidence type="ECO:0000256" key="9">
    <source>
        <dbReference type="SAM" id="MobiDB-lite"/>
    </source>
</evidence>
<dbReference type="SUPFAM" id="SSF51735">
    <property type="entry name" value="NAD(P)-binding Rossmann-fold domains"/>
    <property type="match status" value="1"/>
</dbReference>
<dbReference type="GO" id="GO:1902600">
    <property type="term" value="P:proton transmembrane transport"/>
    <property type="evidence" value="ECO:0007669"/>
    <property type="project" value="InterPro"/>
</dbReference>
<keyword evidence="3" id="KW-0050">Antiport</keyword>
<dbReference type="Pfam" id="PF00999">
    <property type="entry name" value="Na_H_Exchanger"/>
    <property type="match status" value="1"/>
</dbReference>
<feature type="domain" description="Cation/H+ exchanger transmembrane" evidence="11">
    <location>
        <begin position="31"/>
        <end position="399"/>
    </location>
</feature>
<dbReference type="Gene3D" id="3.40.50.720">
    <property type="entry name" value="NAD(P)-binding Rossmann-like Domain"/>
    <property type="match status" value="1"/>
</dbReference>
<dbReference type="PANTHER" id="PTHR32507">
    <property type="entry name" value="NA(+)/H(+) ANTIPORTER 1"/>
    <property type="match status" value="1"/>
</dbReference>
<feature type="transmembrane region" description="Helical" evidence="10">
    <location>
        <begin position="159"/>
        <end position="182"/>
    </location>
</feature>
<evidence type="ECO:0000256" key="4">
    <source>
        <dbReference type="ARBA" id="ARBA00022475"/>
    </source>
</evidence>
<feature type="transmembrane region" description="Helical" evidence="10">
    <location>
        <begin position="281"/>
        <end position="298"/>
    </location>
</feature>
<feature type="transmembrane region" description="Helical" evidence="10">
    <location>
        <begin position="310"/>
        <end position="330"/>
    </location>
</feature>